<dbReference type="EMBL" id="CM034403">
    <property type="protein sequence ID" value="KAJ0174758.1"/>
    <property type="molecule type" value="Genomic_DNA"/>
</dbReference>
<accession>A0ACC1CSX2</accession>
<evidence type="ECO:0000313" key="2">
    <source>
        <dbReference type="Proteomes" id="UP000824533"/>
    </source>
</evidence>
<comment type="caution">
    <text evidence="1">The sequence shown here is derived from an EMBL/GenBank/DDBJ whole genome shotgun (WGS) entry which is preliminary data.</text>
</comment>
<sequence length="169" mass="19173">MLEVINGFLLIYFLVLCTLSALTPNLVKPIASCFTRPSNEERTIWAKILKLKSTQQTISMKDEFAAYSKVQRKLNKLESQLKDNSQTRMSRSIAIKSSIQIVLQVIIGLIMVVSVIWFRREPIVTLKTNLFPLTTVLRYPSDMSNAISTHVWVLVSNFSIKALLKPVTS</sequence>
<keyword evidence="2" id="KW-1185">Reference proteome</keyword>
<organism evidence="1 2">
    <name type="scientific">Dendrolimus kikuchii</name>
    <dbReference type="NCBI Taxonomy" id="765133"/>
    <lineage>
        <taxon>Eukaryota</taxon>
        <taxon>Metazoa</taxon>
        <taxon>Ecdysozoa</taxon>
        <taxon>Arthropoda</taxon>
        <taxon>Hexapoda</taxon>
        <taxon>Insecta</taxon>
        <taxon>Pterygota</taxon>
        <taxon>Neoptera</taxon>
        <taxon>Endopterygota</taxon>
        <taxon>Lepidoptera</taxon>
        <taxon>Glossata</taxon>
        <taxon>Ditrysia</taxon>
        <taxon>Bombycoidea</taxon>
        <taxon>Lasiocampidae</taxon>
        <taxon>Dendrolimus</taxon>
    </lineage>
</organism>
<protein>
    <submittedName>
        <fullName evidence="1">Uncharacterized protein</fullName>
    </submittedName>
</protein>
<name>A0ACC1CSX2_9NEOP</name>
<evidence type="ECO:0000313" key="1">
    <source>
        <dbReference type="EMBL" id="KAJ0174758.1"/>
    </source>
</evidence>
<gene>
    <name evidence="1" type="ORF">K1T71_009866</name>
</gene>
<dbReference type="Proteomes" id="UP000824533">
    <property type="component" value="Linkage Group LG17"/>
</dbReference>
<reference evidence="1 2" key="1">
    <citation type="journal article" date="2021" name="Front. Genet.">
        <title>Chromosome-Level Genome Assembly Reveals Significant Gene Expansion in the Toll and IMD Signaling Pathways of Dendrolimus kikuchii.</title>
        <authorList>
            <person name="Zhou J."/>
            <person name="Wu P."/>
            <person name="Xiong Z."/>
            <person name="Liu N."/>
            <person name="Zhao N."/>
            <person name="Ji M."/>
            <person name="Qiu Y."/>
            <person name="Yang B."/>
        </authorList>
    </citation>
    <scope>NUCLEOTIDE SEQUENCE [LARGE SCALE GENOMIC DNA]</scope>
    <source>
        <strain evidence="1">Ann1</strain>
    </source>
</reference>
<proteinExistence type="predicted"/>